<protein>
    <submittedName>
        <fullName evidence="2">Uncharacterized protein</fullName>
    </submittedName>
</protein>
<comment type="caution">
    <text evidence="2">The sequence shown here is derived from an EMBL/GenBank/DDBJ whole genome shotgun (WGS) entry which is preliminary data.</text>
</comment>
<feature type="region of interest" description="Disordered" evidence="1">
    <location>
        <begin position="181"/>
        <end position="221"/>
    </location>
</feature>
<sequence length="221" mass="23615">MKRREKKLTYTKAPALPTSGNELDTGTAAPAIFSVLARSVPTTHHPRAVPQRYRRDASRRSAWWERPGTSARSGEEDRVRRDPRVLGELVDGVDTIEAIEGVPVSPPSLYSASSAESTPLPVPRPSAGFIGAAQRKSCSTALCVRALRPIVRAQPLPPNARAPRRTPCAKCTPARPCSPYAGTTHPDWTGGLKLKRGDYAGGRRRHQGAVGGVDGGGRGGK</sequence>
<evidence type="ECO:0000313" key="3">
    <source>
        <dbReference type="Proteomes" id="UP001218188"/>
    </source>
</evidence>
<proteinExistence type="predicted"/>
<accession>A0AAD6WNX5</accession>
<gene>
    <name evidence="2" type="ORF">C8F04DRAFT_1314225</name>
</gene>
<name>A0AAD6WNX5_9AGAR</name>
<evidence type="ECO:0000313" key="2">
    <source>
        <dbReference type="EMBL" id="KAJ7021518.1"/>
    </source>
</evidence>
<feature type="region of interest" description="Disordered" evidence="1">
    <location>
        <begin position="1"/>
        <end position="26"/>
    </location>
</feature>
<reference evidence="2" key="1">
    <citation type="submission" date="2023-03" db="EMBL/GenBank/DDBJ databases">
        <title>Massive genome expansion in bonnet fungi (Mycena s.s.) driven by repeated elements and novel gene families across ecological guilds.</title>
        <authorList>
            <consortium name="Lawrence Berkeley National Laboratory"/>
            <person name="Harder C.B."/>
            <person name="Miyauchi S."/>
            <person name="Viragh M."/>
            <person name="Kuo A."/>
            <person name="Thoen E."/>
            <person name="Andreopoulos B."/>
            <person name="Lu D."/>
            <person name="Skrede I."/>
            <person name="Drula E."/>
            <person name="Henrissat B."/>
            <person name="Morin E."/>
            <person name="Kohler A."/>
            <person name="Barry K."/>
            <person name="LaButti K."/>
            <person name="Morin E."/>
            <person name="Salamov A."/>
            <person name="Lipzen A."/>
            <person name="Mereny Z."/>
            <person name="Hegedus B."/>
            <person name="Baldrian P."/>
            <person name="Stursova M."/>
            <person name="Weitz H."/>
            <person name="Taylor A."/>
            <person name="Grigoriev I.V."/>
            <person name="Nagy L.G."/>
            <person name="Martin F."/>
            <person name="Kauserud H."/>
        </authorList>
    </citation>
    <scope>NUCLEOTIDE SEQUENCE</scope>
    <source>
        <strain evidence="2">CBHHK200</strain>
    </source>
</reference>
<evidence type="ECO:0000256" key="1">
    <source>
        <dbReference type="SAM" id="MobiDB-lite"/>
    </source>
</evidence>
<dbReference type="AlphaFoldDB" id="A0AAD6WNX5"/>
<feature type="region of interest" description="Disordered" evidence="1">
    <location>
        <begin position="40"/>
        <end position="79"/>
    </location>
</feature>
<keyword evidence="3" id="KW-1185">Reference proteome</keyword>
<organism evidence="2 3">
    <name type="scientific">Mycena alexandri</name>
    <dbReference type="NCBI Taxonomy" id="1745969"/>
    <lineage>
        <taxon>Eukaryota</taxon>
        <taxon>Fungi</taxon>
        <taxon>Dikarya</taxon>
        <taxon>Basidiomycota</taxon>
        <taxon>Agaricomycotina</taxon>
        <taxon>Agaricomycetes</taxon>
        <taxon>Agaricomycetidae</taxon>
        <taxon>Agaricales</taxon>
        <taxon>Marasmiineae</taxon>
        <taxon>Mycenaceae</taxon>
        <taxon>Mycena</taxon>
    </lineage>
</organism>
<dbReference type="EMBL" id="JARJCM010000230">
    <property type="protein sequence ID" value="KAJ7021518.1"/>
    <property type="molecule type" value="Genomic_DNA"/>
</dbReference>
<feature type="compositionally biased region" description="Basic and acidic residues" evidence="1">
    <location>
        <begin position="53"/>
        <end position="63"/>
    </location>
</feature>
<dbReference type="Proteomes" id="UP001218188">
    <property type="component" value="Unassembled WGS sequence"/>
</dbReference>
<feature type="compositionally biased region" description="Gly residues" evidence="1">
    <location>
        <begin position="209"/>
        <end position="221"/>
    </location>
</feature>